<evidence type="ECO:0000256" key="6">
    <source>
        <dbReference type="PIRSR" id="PIRSR015582-2"/>
    </source>
</evidence>
<keyword evidence="9" id="KW-1185">Reference proteome</keyword>
<dbReference type="InterPro" id="IPR040442">
    <property type="entry name" value="Pyrv_kinase-like_dom_sf"/>
</dbReference>
<feature type="binding site" evidence="6">
    <location>
        <position position="129"/>
    </location>
    <ligand>
        <name>Mg(2+)</name>
        <dbReference type="ChEBI" id="CHEBI:18420"/>
    </ligand>
</feature>
<organism evidence="8 9">
    <name type="scientific">Methylocapsa palsarum</name>
    <dbReference type="NCBI Taxonomy" id="1612308"/>
    <lineage>
        <taxon>Bacteria</taxon>
        <taxon>Pseudomonadati</taxon>
        <taxon>Pseudomonadota</taxon>
        <taxon>Alphaproteobacteria</taxon>
        <taxon>Hyphomicrobiales</taxon>
        <taxon>Beijerinckiaceae</taxon>
        <taxon>Methylocapsa</taxon>
    </lineage>
</organism>
<dbReference type="Gene3D" id="3.20.20.60">
    <property type="entry name" value="Phosphoenolpyruvate-binding domains"/>
    <property type="match status" value="1"/>
</dbReference>
<evidence type="ECO:0000313" key="8">
    <source>
        <dbReference type="EMBL" id="SFK32440.1"/>
    </source>
</evidence>
<evidence type="ECO:0000256" key="1">
    <source>
        <dbReference type="ARBA" id="ARBA00001946"/>
    </source>
</evidence>
<evidence type="ECO:0000256" key="3">
    <source>
        <dbReference type="ARBA" id="ARBA00022723"/>
    </source>
</evidence>
<proteinExistence type="inferred from homology"/>
<feature type="binding site" evidence="5">
    <location>
        <position position="129"/>
    </location>
    <ligand>
        <name>substrate</name>
    </ligand>
</feature>
<dbReference type="GO" id="GO:0006107">
    <property type="term" value="P:oxaloacetate metabolic process"/>
    <property type="evidence" value="ECO:0007669"/>
    <property type="project" value="TreeGrafter"/>
</dbReference>
<dbReference type="Pfam" id="PF03328">
    <property type="entry name" value="HpcH_HpaI"/>
    <property type="match status" value="1"/>
</dbReference>
<protein>
    <submittedName>
        <fullName evidence="8">Citrate lyase subunit beta / citryl-CoA lyase</fullName>
    </submittedName>
</protein>
<dbReference type="RefSeq" id="WP_091680939.1">
    <property type="nucleotide sequence ID" value="NZ_FOSN01000006.1"/>
</dbReference>
<dbReference type="OrthoDB" id="9800547at2"/>
<accession>A0A1I3YL08</accession>
<evidence type="ECO:0000313" key="9">
    <source>
        <dbReference type="Proteomes" id="UP000198755"/>
    </source>
</evidence>
<dbReference type="InterPro" id="IPR011206">
    <property type="entry name" value="Citrate_lyase_beta/mcl1/mcl2"/>
</dbReference>
<feature type="domain" description="HpcH/HpaI aldolase/citrate lyase" evidence="7">
    <location>
        <begin position="2"/>
        <end position="229"/>
    </location>
</feature>
<dbReference type="STRING" id="1612308.SAMN05444581_10616"/>
<dbReference type="AlphaFoldDB" id="A0A1I3YL08"/>
<dbReference type="GO" id="GO:0000287">
    <property type="term" value="F:magnesium ion binding"/>
    <property type="evidence" value="ECO:0007669"/>
    <property type="project" value="TreeGrafter"/>
</dbReference>
<reference evidence="8 9" key="1">
    <citation type="submission" date="2016-10" db="EMBL/GenBank/DDBJ databases">
        <authorList>
            <person name="de Groot N.N."/>
        </authorList>
    </citation>
    <scope>NUCLEOTIDE SEQUENCE [LARGE SCALE GENOMIC DNA]</scope>
    <source>
        <strain evidence="8 9">NE2</strain>
    </source>
</reference>
<evidence type="ECO:0000259" key="7">
    <source>
        <dbReference type="Pfam" id="PF03328"/>
    </source>
</evidence>
<gene>
    <name evidence="8" type="ORF">SAMN05444581_10616</name>
</gene>
<evidence type="ECO:0000256" key="4">
    <source>
        <dbReference type="ARBA" id="ARBA00022842"/>
    </source>
</evidence>
<dbReference type="GO" id="GO:0016829">
    <property type="term" value="F:lyase activity"/>
    <property type="evidence" value="ECO:0007669"/>
    <property type="project" value="UniProtKB-KW"/>
</dbReference>
<dbReference type="PANTHER" id="PTHR32308:SF0">
    <property type="entry name" value="HPCH_HPAI ALDOLASE_CITRATE LYASE DOMAIN-CONTAINING PROTEIN"/>
    <property type="match status" value="1"/>
</dbReference>
<sequence>MRSLLFVPADSEKKLAKSLELGADCVIVDLEDSVAPAAKAKARAVALAFLVEAGRVPSRPLLYVRVNGLDSGLIEADLDAIMSAAPDGLMLPKCGGGADVQHLGAMLAVKEAEHDLADGSTKIIPIVTETAASMFALATYAGASPRLSGLAWGAEDLSACLGAQTYCQSDGAYAAPYALARTLTLLAASAAGVAAIDAISPDFRDSDGLRAETETARRDGFSAKMAIHPVQVAIINAAFTPSPEEIAKARSIVEAFAADPGVGVVALDGRMLDRPHLVKAQRLLARAELIAARTRS</sequence>
<evidence type="ECO:0000256" key="5">
    <source>
        <dbReference type="PIRSR" id="PIRSR015582-1"/>
    </source>
</evidence>
<name>A0A1I3YL08_9HYPH</name>
<dbReference type="SUPFAM" id="SSF51621">
    <property type="entry name" value="Phosphoenolpyruvate/pyruvate domain"/>
    <property type="match status" value="1"/>
</dbReference>
<comment type="similarity">
    <text evidence="2">Belongs to the HpcH/HpaI aldolase family.</text>
</comment>
<dbReference type="InterPro" id="IPR005000">
    <property type="entry name" value="Aldolase/citrate-lyase_domain"/>
</dbReference>
<keyword evidence="3 6" id="KW-0479">Metal-binding</keyword>
<dbReference type="PANTHER" id="PTHR32308">
    <property type="entry name" value="LYASE BETA SUBUNIT, PUTATIVE (AFU_ORTHOLOGUE AFUA_4G13030)-RELATED"/>
    <property type="match status" value="1"/>
</dbReference>
<comment type="cofactor">
    <cofactor evidence="1">
        <name>Mg(2+)</name>
        <dbReference type="ChEBI" id="CHEBI:18420"/>
    </cofactor>
</comment>
<dbReference type="PIRSF" id="PIRSF015582">
    <property type="entry name" value="Cit_lyase_B"/>
    <property type="match status" value="1"/>
</dbReference>
<keyword evidence="8" id="KW-0456">Lyase</keyword>
<keyword evidence="4 6" id="KW-0460">Magnesium</keyword>
<dbReference type="EMBL" id="FOSN01000006">
    <property type="protein sequence ID" value="SFK32440.1"/>
    <property type="molecule type" value="Genomic_DNA"/>
</dbReference>
<feature type="binding site" evidence="5">
    <location>
        <position position="65"/>
    </location>
    <ligand>
        <name>substrate</name>
    </ligand>
</feature>
<evidence type="ECO:0000256" key="2">
    <source>
        <dbReference type="ARBA" id="ARBA00005568"/>
    </source>
</evidence>
<dbReference type="Proteomes" id="UP000198755">
    <property type="component" value="Unassembled WGS sequence"/>
</dbReference>
<dbReference type="InterPro" id="IPR015813">
    <property type="entry name" value="Pyrv/PenolPyrv_kinase-like_dom"/>
</dbReference>
<feature type="binding site" evidence="6">
    <location>
        <position position="156"/>
    </location>
    <ligand>
        <name>Mg(2+)</name>
        <dbReference type="ChEBI" id="CHEBI:18420"/>
    </ligand>
</feature>